<sequence length="170" mass="19379">MSEQSNEPIISSQNQAPDTRKTQDEIEKALEEARLKKFEEDKARKEKDKGSCSRWAPGAWDAARADFAAGKIPPEPWFPIIINDYMTPEKIREICGLPSPPTIEWTTTAPFETDYTSTTKRVQYCTVHGWEASCLIREASHGESVLVWFKDERRSAWQAAAEALESEDER</sequence>
<organism evidence="2 3">
    <name type="scientific">Aspergillus steynii IBT 23096</name>
    <dbReference type="NCBI Taxonomy" id="1392250"/>
    <lineage>
        <taxon>Eukaryota</taxon>
        <taxon>Fungi</taxon>
        <taxon>Dikarya</taxon>
        <taxon>Ascomycota</taxon>
        <taxon>Pezizomycotina</taxon>
        <taxon>Eurotiomycetes</taxon>
        <taxon>Eurotiomycetidae</taxon>
        <taxon>Eurotiales</taxon>
        <taxon>Aspergillaceae</taxon>
        <taxon>Aspergillus</taxon>
        <taxon>Aspergillus subgen. Circumdati</taxon>
    </lineage>
</organism>
<dbReference type="Proteomes" id="UP000234275">
    <property type="component" value="Unassembled WGS sequence"/>
</dbReference>
<evidence type="ECO:0000256" key="1">
    <source>
        <dbReference type="SAM" id="MobiDB-lite"/>
    </source>
</evidence>
<dbReference type="RefSeq" id="XP_024708787.1">
    <property type="nucleotide sequence ID" value="XM_024853028.1"/>
</dbReference>
<accession>A0A2I2GKT3</accession>
<reference evidence="2 3" key="1">
    <citation type="submission" date="2016-12" db="EMBL/GenBank/DDBJ databases">
        <title>The genomes of Aspergillus section Nigri reveals drivers in fungal speciation.</title>
        <authorList>
            <consortium name="DOE Joint Genome Institute"/>
            <person name="Vesth T.C."/>
            <person name="Nybo J."/>
            <person name="Theobald S."/>
            <person name="Brandl J."/>
            <person name="Frisvad J.C."/>
            <person name="Nielsen K.F."/>
            <person name="Lyhne E.K."/>
            <person name="Kogle M.E."/>
            <person name="Kuo A."/>
            <person name="Riley R."/>
            <person name="Clum A."/>
            <person name="Nolan M."/>
            <person name="Lipzen A."/>
            <person name="Salamov A."/>
            <person name="Henrissat B."/>
            <person name="Wiebenga A."/>
            <person name="De Vries R.P."/>
            <person name="Grigoriev I.V."/>
            <person name="Mortensen U.H."/>
            <person name="Andersen M.R."/>
            <person name="Baker S.E."/>
        </authorList>
    </citation>
    <scope>NUCLEOTIDE SEQUENCE [LARGE SCALE GENOMIC DNA]</scope>
    <source>
        <strain evidence="2 3">IBT 23096</strain>
    </source>
</reference>
<proteinExistence type="predicted"/>
<dbReference type="VEuPathDB" id="FungiDB:P170DRAFT_473345"/>
<protein>
    <submittedName>
        <fullName evidence="2">Uncharacterized protein</fullName>
    </submittedName>
</protein>
<feature type="region of interest" description="Disordered" evidence="1">
    <location>
        <begin position="1"/>
        <end position="25"/>
    </location>
</feature>
<evidence type="ECO:0000313" key="2">
    <source>
        <dbReference type="EMBL" id="PLB53485.1"/>
    </source>
</evidence>
<evidence type="ECO:0000313" key="3">
    <source>
        <dbReference type="Proteomes" id="UP000234275"/>
    </source>
</evidence>
<comment type="caution">
    <text evidence="2">The sequence shown here is derived from an EMBL/GenBank/DDBJ whole genome shotgun (WGS) entry which is preliminary data.</text>
</comment>
<dbReference type="GeneID" id="36560726"/>
<keyword evidence="3" id="KW-1185">Reference proteome</keyword>
<feature type="compositionally biased region" description="Polar residues" evidence="1">
    <location>
        <begin position="1"/>
        <end position="17"/>
    </location>
</feature>
<dbReference type="EMBL" id="MSFO01000002">
    <property type="protein sequence ID" value="PLB53485.1"/>
    <property type="molecule type" value="Genomic_DNA"/>
</dbReference>
<dbReference type="AlphaFoldDB" id="A0A2I2GKT3"/>
<name>A0A2I2GKT3_9EURO</name>
<gene>
    <name evidence="2" type="ORF">P170DRAFT_473345</name>
</gene>
<dbReference type="OrthoDB" id="4187532at2759"/>